<reference evidence="1 2" key="1">
    <citation type="journal article" date="2018" name="J. Microbiol.">
        <title>Baekduia soli gen. nov., sp. nov., a novel bacterium isolated from the soil of Baekdu Mountain and proposal of a novel family name, Baekduiaceae fam. nov.</title>
        <authorList>
            <person name="An D.S."/>
            <person name="Siddiqi M.Z."/>
            <person name="Kim K.H."/>
            <person name="Yu H.S."/>
            <person name="Im W.T."/>
        </authorList>
    </citation>
    <scope>NUCLEOTIDE SEQUENCE [LARGE SCALE GENOMIC DNA]</scope>
    <source>
        <strain evidence="1 2">BR7-21</strain>
    </source>
</reference>
<evidence type="ECO:0000313" key="2">
    <source>
        <dbReference type="Proteomes" id="UP000321805"/>
    </source>
</evidence>
<evidence type="ECO:0008006" key="3">
    <source>
        <dbReference type="Google" id="ProtNLM"/>
    </source>
</evidence>
<accession>A0A5B8U6A6</accession>
<evidence type="ECO:0000313" key="1">
    <source>
        <dbReference type="EMBL" id="QEC48471.1"/>
    </source>
</evidence>
<protein>
    <recommendedName>
        <fullName evidence="3">DUF4280 domain-containing protein</fullName>
    </recommendedName>
</protein>
<dbReference type="OrthoDB" id="675629at2"/>
<dbReference type="EMBL" id="CP042430">
    <property type="protein sequence ID" value="QEC48471.1"/>
    <property type="molecule type" value="Genomic_DNA"/>
</dbReference>
<dbReference type="RefSeq" id="WP_146920040.1">
    <property type="nucleotide sequence ID" value="NZ_CP042430.1"/>
</dbReference>
<organism evidence="1 2">
    <name type="scientific">Baekduia soli</name>
    <dbReference type="NCBI Taxonomy" id="496014"/>
    <lineage>
        <taxon>Bacteria</taxon>
        <taxon>Bacillati</taxon>
        <taxon>Actinomycetota</taxon>
        <taxon>Thermoleophilia</taxon>
        <taxon>Solirubrobacterales</taxon>
        <taxon>Baekduiaceae</taxon>
        <taxon>Baekduia</taxon>
    </lineage>
</organism>
<dbReference type="KEGG" id="bsol:FSW04_13435"/>
<sequence>MPPIVTTNATIMCVHGGQVMLVPKQTQVTIQGGSVLCEGDLSGAPIVGCALAPSPGTKPCTTVISTLPGSSAPTVSVLGRPVLLATLSGMTDAVPPGTIMVASPGQATVQA</sequence>
<keyword evidence="2" id="KW-1185">Reference proteome</keyword>
<dbReference type="AlphaFoldDB" id="A0A5B8U6A6"/>
<dbReference type="Proteomes" id="UP000321805">
    <property type="component" value="Chromosome"/>
</dbReference>
<proteinExistence type="predicted"/>
<gene>
    <name evidence="1" type="ORF">FSW04_13435</name>
</gene>
<name>A0A5B8U6A6_9ACTN</name>